<evidence type="ECO:0000313" key="4">
    <source>
        <dbReference type="EMBL" id="PQO38879.1"/>
    </source>
</evidence>
<keyword evidence="2" id="KW-1133">Transmembrane helix</keyword>
<comment type="caution">
    <text evidence="4">The sequence shown here is derived from an EMBL/GenBank/DDBJ whole genome shotgun (WGS) entry which is preliminary data.</text>
</comment>
<sequence>MYCSGVPLGRGCRSGRGSASFFRRAGRPLTEADNDAPTGAFGGMSDPSTFNESGERWWISIGGQSRGPFAVSELDDLLASKEIDTSTYACPVGATTWQRIGNLGLFVQQDSQWPAPPPPPDSIFAPKPGDDTSRLVNTVESPAGTGSLKDDEPQAVGQTKPSPASDAIQPKGSSTETLRDLFYTSEDRTRIWPLLLAALGPLLLCFLWPMAGAPPTGIWMLSIFGFGVGVALICYYGQLDEASIGLGAGSFLFTFFLALPILFTFQACANADLGEPKEFALHPTRFIPFLIQQIGYGYGAAFAPQQGEDIPVVYHLFAMFISVALCEEALKLVPVLFISKNIACSSKQLVFAGACSGIGFGATEALYYHNAIYTPETSSMTVYLLRFISLPVFHACWTTIAAAMYVQTREHLKMQVQGPMIVYAVALPVLAAIFPSMVLHTLYNVMLTHFQLASLISVVATVVVTYWIFQFDGDIDRLWRSFREHFDASGMDISNPNHSEDVTRE</sequence>
<dbReference type="InterPro" id="IPR025640">
    <property type="entry name" value="GYF_2"/>
</dbReference>
<proteinExistence type="predicted"/>
<feature type="transmembrane region" description="Helical" evidence="2">
    <location>
        <begin position="191"/>
        <end position="211"/>
    </location>
</feature>
<evidence type="ECO:0000313" key="5">
    <source>
        <dbReference type="Proteomes" id="UP000240009"/>
    </source>
</evidence>
<evidence type="ECO:0000256" key="1">
    <source>
        <dbReference type="SAM" id="MobiDB-lite"/>
    </source>
</evidence>
<dbReference type="Pfam" id="PF14237">
    <property type="entry name" value="GYF_2"/>
    <property type="match status" value="1"/>
</dbReference>
<organism evidence="4 5">
    <name type="scientific">Blastopirellula marina</name>
    <dbReference type="NCBI Taxonomy" id="124"/>
    <lineage>
        <taxon>Bacteria</taxon>
        <taxon>Pseudomonadati</taxon>
        <taxon>Planctomycetota</taxon>
        <taxon>Planctomycetia</taxon>
        <taxon>Pirellulales</taxon>
        <taxon>Pirellulaceae</taxon>
        <taxon>Blastopirellula</taxon>
    </lineage>
</organism>
<feature type="region of interest" description="Disordered" evidence="1">
    <location>
        <begin position="109"/>
        <end position="173"/>
    </location>
</feature>
<evidence type="ECO:0000259" key="3">
    <source>
        <dbReference type="Pfam" id="PF14237"/>
    </source>
</evidence>
<feature type="transmembrane region" description="Helical" evidence="2">
    <location>
        <begin position="217"/>
        <end position="237"/>
    </location>
</feature>
<protein>
    <recommendedName>
        <fullName evidence="3">GYF domain-containing protein</fullName>
    </recommendedName>
</protein>
<dbReference type="Pfam" id="PF13367">
    <property type="entry name" value="PrsW-protease"/>
    <property type="match status" value="1"/>
</dbReference>
<feature type="transmembrane region" description="Helical" evidence="2">
    <location>
        <begin position="388"/>
        <end position="408"/>
    </location>
</feature>
<feature type="region of interest" description="Disordered" evidence="1">
    <location>
        <begin position="28"/>
        <end position="47"/>
    </location>
</feature>
<feature type="domain" description="GYF" evidence="3">
    <location>
        <begin position="57"/>
        <end position="102"/>
    </location>
</feature>
<reference evidence="4 5" key="1">
    <citation type="submission" date="2018-02" db="EMBL/GenBank/DDBJ databases">
        <title>Comparative genomes isolates from brazilian mangrove.</title>
        <authorList>
            <person name="Araujo J.E."/>
            <person name="Taketani R.G."/>
            <person name="Silva M.C.P."/>
            <person name="Loureco M.V."/>
            <person name="Andreote F.D."/>
        </authorList>
    </citation>
    <scope>NUCLEOTIDE SEQUENCE [LARGE SCALE GENOMIC DNA]</scope>
    <source>
        <strain evidence="4 5">HEX-2 MGV</strain>
    </source>
</reference>
<dbReference type="InterPro" id="IPR026898">
    <property type="entry name" value="PrsW"/>
</dbReference>
<dbReference type="AlphaFoldDB" id="A0A2S8G354"/>
<feature type="transmembrane region" description="Helical" evidence="2">
    <location>
        <begin position="449"/>
        <end position="469"/>
    </location>
</feature>
<feature type="transmembrane region" description="Helical" evidence="2">
    <location>
        <begin position="420"/>
        <end position="443"/>
    </location>
</feature>
<keyword evidence="2" id="KW-0812">Transmembrane</keyword>
<accession>A0A2S8G354</accession>
<feature type="transmembrane region" description="Helical" evidence="2">
    <location>
        <begin position="244"/>
        <end position="265"/>
    </location>
</feature>
<dbReference type="GO" id="GO:0008233">
    <property type="term" value="F:peptidase activity"/>
    <property type="evidence" value="ECO:0007669"/>
    <property type="project" value="InterPro"/>
</dbReference>
<gene>
    <name evidence="4" type="ORF">C5Y96_03130</name>
</gene>
<dbReference type="Proteomes" id="UP000240009">
    <property type="component" value="Unassembled WGS sequence"/>
</dbReference>
<feature type="transmembrane region" description="Helical" evidence="2">
    <location>
        <begin position="349"/>
        <end position="368"/>
    </location>
</feature>
<feature type="transmembrane region" description="Helical" evidence="2">
    <location>
        <begin position="312"/>
        <end position="337"/>
    </location>
</feature>
<name>A0A2S8G354_9BACT</name>
<evidence type="ECO:0000256" key="2">
    <source>
        <dbReference type="SAM" id="Phobius"/>
    </source>
</evidence>
<keyword evidence="2" id="KW-0472">Membrane</keyword>
<dbReference type="EMBL" id="PUIA01000016">
    <property type="protein sequence ID" value="PQO38879.1"/>
    <property type="molecule type" value="Genomic_DNA"/>
</dbReference>